<dbReference type="Proteomes" id="UP000187404">
    <property type="component" value="Unassembled WGS sequence"/>
</dbReference>
<sequence>MKKNGLKHTAAQGLTIILALMLMLALMPVMGEKTMAEDEMSFMSDNCKYTVIDTSDHSVRLDSYRGDDRDLIVPETVEHEGITYTVVKIGAMDWQTSPLVRMELPDTVTELSVDAFSGLKSLQAISLSKSITEIPDNCFFGCSALKTVRGTSQVTSIGHYAFYNCGLTSFTVPENVTKLGESVFSYSSKLKTVTLSRKMKSVDPSAFEFSGVQTFKVQRGSKYFAAGKYLLYNKKKTRIVAYAPGRKNRSYTVPGNVTSIGAHAFYLNTHLRKVTIRKNVRTIGTGAFECSDLTSVILAGRTRVIGENAFQCCDKLKSVSFGKRVHTIQAGAFRATNLKSVRIPRNVKKIGKQAFGYDWDVGFDEENTTIDIVVKRSGFKIYGKKGSSAHKYAKANKFKFVKY</sequence>
<comment type="caution">
    <text evidence="1">The sequence shown here is derived from an EMBL/GenBank/DDBJ whole genome shotgun (WGS) entry which is preliminary data.</text>
</comment>
<dbReference type="EMBL" id="MJIE01000001">
    <property type="protein sequence ID" value="OLR55925.1"/>
    <property type="molecule type" value="Genomic_DNA"/>
</dbReference>
<dbReference type="RefSeq" id="WP_075713037.1">
    <property type="nucleotide sequence ID" value="NZ_MJIE01000001.1"/>
</dbReference>
<dbReference type="STRING" id="1261640.BHK98_07545"/>
<dbReference type="Pfam" id="PF13306">
    <property type="entry name" value="LRR_5"/>
    <property type="match status" value="2"/>
</dbReference>
<dbReference type="InterPro" id="IPR032675">
    <property type="entry name" value="LRR_dom_sf"/>
</dbReference>
<evidence type="ECO:0000313" key="1">
    <source>
        <dbReference type="EMBL" id="OLR55925.1"/>
    </source>
</evidence>
<dbReference type="SUPFAM" id="SSF52058">
    <property type="entry name" value="L domain-like"/>
    <property type="match status" value="1"/>
</dbReference>
<dbReference type="PANTHER" id="PTHR45661">
    <property type="entry name" value="SURFACE ANTIGEN"/>
    <property type="match status" value="1"/>
</dbReference>
<proteinExistence type="predicted"/>
<protein>
    <recommendedName>
        <fullName evidence="3">Leucine-rich repeat domain-containing protein</fullName>
    </recommendedName>
</protein>
<accession>A0A1Q9JID3</accession>
<dbReference type="OrthoDB" id="7064788at2"/>
<dbReference type="PANTHER" id="PTHR45661:SF3">
    <property type="entry name" value="IG-LIKE DOMAIN-CONTAINING PROTEIN"/>
    <property type="match status" value="1"/>
</dbReference>
<keyword evidence="2" id="KW-1185">Reference proteome</keyword>
<dbReference type="InterPro" id="IPR026906">
    <property type="entry name" value="LRR_5"/>
</dbReference>
<dbReference type="InterPro" id="IPR053139">
    <property type="entry name" value="Surface_bspA-like"/>
</dbReference>
<organism evidence="1 2">
    <name type="scientific">Hornefia porci</name>
    <dbReference type="NCBI Taxonomy" id="2652292"/>
    <lineage>
        <taxon>Bacteria</taxon>
        <taxon>Bacillati</taxon>
        <taxon>Bacillota</taxon>
        <taxon>Clostridia</taxon>
        <taxon>Peptostreptococcales</taxon>
        <taxon>Anaerovoracaceae</taxon>
        <taxon>Hornefia</taxon>
    </lineage>
</organism>
<name>A0A1Q9JID3_9FIRM</name>
<evidence type="ECO:0000313" key="2">
    <source>
        <dbReference type="Proteomes" id="UP000187404"/>
    </source>
</evidence>
<reference evidence="1 2" key="1">
    <citation type="journal article" date="2016" name="Appl. Environ. Microbiol.">
        <title>Function and Phylogeny of Bacterial Butyryl Coenzyme A:Acetate Transferases and Their Diversity in the Proximal Colon of Swine.</title>
        <authorList>
            <person name="Trachsel J."/>
            <person name="Bayles D.O."/>
            <person name="Looft T."/>
            <person name="Levine U.Y."/>
            <person name="Allen H.K."/>
        </authorList>
    </citation>
    <scope>NUCLEOTIDE SEQUENCE [LARGE SCALE GENOMIC DNA]</scope>
    <source>
        <strain evidence="1 2">68-3-10</strain>
    </source>
</reference>
<gene>
    <name evidence="1" type="ORF">BHK98_07545</name>
</gene>
<dbReference type="AlphaFoldDB" id="A0A1Q9JID3"/>
<dbReference type="Gene3D" id="3.80.10.10">
    <property type="entry name" value="Ribonuclease Inhibitor"/>
    <property type="match status" value="1"/>
</dbReference>
<evidence type="ECO:0008006" key="3">
    <source>
        <dbReference type="Google" id="ProtNLM"/>
    </source>
</evidence>